<dbReference type="GeneID" id="78231051"/>
<accession>E7G9J6</accession>
<reference evidence="5 6" key="1">
    <citation type="submission" date="2010-12" db="EMBL/GenBank/DDBJ databases">
        <title>The Genome Sequence of Coprobacillus sp. strain 29_1.</title>
        <authorList>
            <consortium name="The Broad Institute Genome Sequencing Platform"/>
            <person name="Earl A."/>
            <person name="Ward D."/>
            <person name="Feldgarden M."/>
            <person name="Gevers D."/>
            <person name="Daigneault M."/>
            <person name="Sibley C.D."/>
            <person name="White A."/>
            <person name="Strauss J."/>
            <person name="Allen-Vercoe E."/>
            <person name="Young S.K."/>
            <person name="Zeng Q."/>
            <person name="Gargeya S."/>
            <person name="Fitzgerald M."/>
            <person name="Haas B."/>
            <person name="Abouelleil A."/>
            <person name="Alvarado L."/>
            <person name="Arachchi H.M."/>
            <person name="Berlin A."/>
            <person name="Brown A."/>
            <person name="Chapman S.B."/>
            <person name="Chen Z."/>
            <person name="Dunbar C."/>
            <person name="Freedman E."/>
            <person name="Gearin G."/>
            <person name="Gellesch M."/>
            <person name="Goldberg J."/>
            <person name="Griggs A."/>
            <person name="Gujja S."/>
            <person name="Heilman E."/>
            <person name="Heiman D."/>
            <person name="Howarth C."/>
            <person name="Larson L."/>
            <person name="Lui A."/>
            <person name="MacDonald P.J.P."/>
            <person name="Mehta T."/>
            <person name="Montmayeur A."/>
            <person name="Murphy C."/>
            <person name="Neiman D."/>
            <person name="Pearson M."/>
            <person name="Priest M."/>
            <person name="Roberts A."/>
            <person name="Saif S."/>
            <person name="Shea T."/>
            <person name="Shenoy N."/>
            <person name="Sisk P."/>
            <person name="Stolte C."/>
            <person name="Sykes S."/>
            <person name="White J."/>
            <person name="Yandava C."/>
            <person name="Nusbaum C."/>
            <person name="Birren B."/>
        </authorList>
    </citation>
    <scope>NUCLEOTIDE SEQUENCE [LARGE SCALE GENOMIC DNA]</scope>
    <source>
        <strain evidence="5 6">29_1</strain>
    </source>
</reference>
<proteinExistence type="predicted"/>
<dbReference type="CDD" id="cd09889">
    <property type="entry name" value="NGN_Bact_2"/>
    <property type="match status" value="1"/>
</dbReference>
<dbReference type="Gene3D" id="2.30.30.30">
    <property type="match status" value="1"/>
</dbReference>
<dbReference type="Proteomes" id="UP000003157">
    <property type="component" value="Unassembled WGS sequence"/>
</dbReference>
<dbReference type="InterPro" id="IPR043425">
    <property type="entry name" value="NusG-like"/>
</dbReference>
<dbReference type="CDD" id="cd06091">
    <property type="entry name" value="KOW_NusG"/>
    <property type="match status" value="1"/>
</dbReference>
<dbReference type="InterPro" id="IPR036735">
    <property type="entry name" value="NGN_dom_sf"/>
</dbReference>
<gene>
    <name evidence="5" type="ORF">HMPREF9488_01435</name>
</gene>
<dbReference type="NCBIfam" id="NF033641">
    <property type="entry name" value="antiterm_LoaP"/>
    <property type="match status" value="1"/>
</dbReference>
<dbReference type="GO" id="GO:0006354">
    <property type="term" value="P:DNA-templated transcription elongation"/>
    <property type="evidence" value="ECO:0007669"/>
    <property type="project" value="InterPro"/>
</dbReference>
<evidence type="ECO:0000313" key="6">
    <source>
        <dbReference type="Proteomes" id="UP000003157"/>
    </source>
</evidence>
<dbReference type="SUPFAM" id="SSF82679">
    <property type="entry name" value="N-utilization substance G protein NusG, N-terminal domain"/>
    <property type="match status" value="1"/>
</dbReference>
<keyword evidence="1" id="KW-0889">Transcription antitermination</keyword>
<evidence type="ECO:0000313" key="5">
    <source>
        <dbReference type="EMBL" id="EFW05290.1"/>
    </source>
</evidence>
<dbReference type="InterPro" id="IPR047663">
    <property type="entry name" value="Transcription_antiterm_LoaP"/>
</dbReference>
<evidence type="ECO:0000256" key="2">
    <source>
        <dbReference type="ARBA" id="ARBA00023015"/>
    </source>
</evidence>
<feature type="domain" description="NusG-like N-terminal" evidence="4">
    <location>
        <begin position="1"/>
        <end position="99"/>
    </location>
</feature>
<dbReference type="PANTHER" id="PTHR30265">
    <property type="entry name" value="RHO-INTERACTING TRANSCRIPTION TERMINATION FACTOR NUSG"/>
    <property type="match status" value="1"/>
</dbReference>
<dbReference type="HOGENOM" id="CLU_067287_2_0_9"/>
<organism evidence="5 6">
    <name type="scientific">Coprobacillus cateniformis</name>
    <dbReference type="NCBI Taxonomy" id="100884"/>
    <lineage>
        <taxon>Bacteria</taxon>
        <taxon>Bacillati</taxon>
        <taxon>Bacillota</taxon>
        <taxon>Erysipelotrichia</taxon>
        <taxon>Erysipelotrichales</taxon>
        <taxon>Coprobacillaceae</taxon>
        <taxon>Coprobacillus</taxon>
    </lineage>
</organism>
<dbReference type="InterPro" id="IPR008991">
    <property type="entry name" value="Translation_prot_SH3-like_sf"/>
</dbReference>
<dbReference type="eggNOG" id="COG0250">
    <property type="taxonomic scope" value="Bacteria"/>
</dbReference>
<comment type="caution">
    <text evidence="5">The sequence shown here is derived from an EMBL/GenBank/DDBJ whole genome shotgun (WGS) entry which is preliminary data.</text>
</comment>
<dbReference type="OrthoDB" id="1681764at2"/>
<keyword evidence="3" id="KW-0804">Transcription</keyword>
<evidence type="ECO:0000256" key="1">
    <source>
        <dbReference type="ARBA" id="ARBA00022814"/>
    </source>
</evidence>
<dbReference type="EMBL" id="ADKX01000026">
    <property type="protein sequence ID" value="EFW05290.1"/>
    <property type="molecule type" value="Genomic_DNA"/>
</dbReference>
<evidence type="ECO:0000256" key="3">
    <source>
        <dbReference type="ARBA" id="ARBA00023163"/>
    </source>
</evidence>
<dbReference type="InterPro" id="IPR006645">
    <property type="entry name" value="NGN-like_dom"/>
</dbReference>
<dbReference type="PANTHER" id="PTHR30265:SF4">
    <property type="entry name" value="KOW MOTIF FAMILY PROTEIN, EXPRESSED"/>
    <property type="match status" value="1"/>
</dbReference>
<keyword evidence="6" id="KW-1185">Reference proteome</keyword>
<keyword evidence="2" id="KW-0805">Transcription regulation</keyword>
<evidence type="ECO:0000259" key="4">
    <source>
        <dbReference type="Pfam" id="PF02357"/>
    </source>
</evidence>
<dbReference type="RefSeq" id="WP_008788550.1">
    <property type="nucleotide sequence ID" value="NZ_AKCB01000003.1"/>
</dbReference>
<dbReference type="Pfam" id="PF02357">
    <property type="entry name" value="NusG"/>
    <property type="match status" value="1"/>
</dbReference>
<dbReference type="STRING" id="100884.GCA_000269565_03226"/>
<dbReference type="Gene3D" id="3.30.70.940">
    <property type="entry name" value="NusG, N-terminal domain"/>
    <property type="match status" value="1"/>
</dbReference>
<protein>
    <submittedName>
        <fullName evidence="5">NusG antitermination factor</fullName>
    </submittedName>
</protein>
<dbReference type="SUPFAM" id="SSF50104">
    <property type="entry name" value="Translation proteins SH3-like domain"/>
    <property type="match status" value="1"/>
</dbReference>
<sequence>MNWYVIQVRSGHEREIADKCRFLISDEILKECFIPEYICKKKFRGEWHDVRNVLFRGYVFLISDHIDELFNELKKIPDFTKVIGKKKETIYPLKDGEVEFLKTFGKDDHIVDMSVGFIEGDRIHITEGPLQGREGLIAKIDRHKRIAYISVNIFNEETTAKVGLEIISKN</sequence>
<name>E7G9J6_9FIRM</name>
<dbReference type="InterPro" id="IPR014722">
    <property type="entry name" value="Rib_uL2_dom2"/>
</dbReference>
<dbReference type="GO" id="GO:0031564">
    <property type="term" value="P:transcription antitermination"/>
    <property type="evidence" value="ECO:0007669"/>
    <property type="project" value="UniProtKB-KW"/>
</dbReference>
<dbReference type="AlphaFoldDB" id="E7G9J6"/>